<dbReference type="EMBL" id="BSXS01009522">
    <property type="protein sequence ID" value="GME95735.1"/>
    <property type="molecule type" value="Genomic_DNA"/>
</dbReference>
<comment type="caution">
    <text evidence="1">The sequence shown here is derived from an EMBL/GenBank/DDBJ whole genome shotgun (WGS) entry which is preliminary data.</text>
</comment>
<keyword evidence="2" id="KW-1185">Reference proteome</keyword>
<accession>A0ACB5TVD3</accession>
<gene>
    <name evidence="1" type="ORF">Amon02_000980300</name>
</gene>
<name>A0ACB5TVD3_AMBMO</name>
<protein>
    <submittedName>
        <fullName evidence="1">Unnamed protein product</fullName>
    </submittedName>
</protein>
<proteinExistence type="predicted"/>
<evidence type="ECO:0000313" key="2">
    <source>
        <dbReference type="Proteomes" id="UP001165064"/>
    </source>
</evidence>
<organism evidence="1 2">
    <name type="scientific">Ambrosiozyma monospora</name>
    <name type="common">Yeast</name>
    <name type="synonym">Endomycopsis monosporus</name>
    <dbReference type="NCBI Taxonomy" id="43982"/>
    <lineage>
        <taxon>Eukaryota</taxon>
        <taxon>Fungi</taxon>
        <taxon>Dikarya</taxon>
        <taxon>Ascomycota</taxon>
        <taxon>Saccharomycotina</taxon>
        <taxon>Pichiomycetes</taxon>
        <taxon>Pichiales</taxon>
        <taxon>Pichiaceae</taxon>
        <taxon>Ambrosiozyma</taxon>
    </lineage>
</organism>
<reference evidence="1" key="1">
    <citation type="submission" date="2023-04" db="EMBL/GenBank/DDBJ databases">
        <title>Ambrosiozyma monospora NBRC 10751.</title>
        <authorList>
            <person name="Ichikawa N."/>
            <person name="Sato H."/>
            <person name="Tonouchi N."/>
        </authorList>
    </citation>
    <scope>NUCLEOTIDE SEQUENCE</scope>
    <source>
        <strain evidence="1">NBRC 10751</strain>
    </source>
</reference>
<sequence length="101" mass="11629">MLTPSNLTLKEQQRVDTIFIHRLDDYAPSQLKIADSPDGQQIDVGIMFDADLQLDTEEMTRFFEQELMMVLNDSSDYAYLPTYIQLIFQASSNESQKLESS</sequence>
<evidence type="ECO:0000313" key="1">
    <source>
        <dbReference type="EMBL" id="GME95735.1"/>
    </source>
</evidence>
<dbReference type="Proteomes" id="UP001165064">
    <property type="component" value="Unassembled WGS sequence"/>
</dbReference>